<accession>A0AAV4QAR3</accession>
<name>A0AAV4QAR3_9ARAC</name>
<gene>
    <name evidence="2" type="ORF">CDAR_537571</name>
</gene>
<evidence type="ECO:0000256" key="1">
    <source>
        <dbReference type="SAM" id="MobiDB-lite"/>
    </source>
</evidence>
<keyword evidence="3" id="KW-1185">Reference proteome</keyword>
<organism evidence="2 3">
    <name type="scientific">Caerostris darwini</name>
    <dbReference type="NCBI Taxonomy" id="1538125"/>
    <lineage>
        <taxon>Eukaryota</taxon>
        <taxon>Metazoa</taxon>
        <taxon>Ecdysozoa</taxon>
        <taxon>Arthropoda</taxon>
        <taxon>Chelicerata</taxon>
        <taxon>Arachnida</taxon>
        <taxon>Araneae</taxon>
        <taxon>Araneomorphae</taxon>
        <taxon>Entelegynae</taxon>
        <taxon>Araneoidea</taxon>
        <taxon>Araneidae</taxon>
        <taxon>Caerostris</taxon>
    </lineage>
</organism>
<dbReference type="Proteomes" id="UP001054837">
    <property type="component" value="Unassembled WGS sequence"/>
</dbReference>
<proteinExistence type="predicted"/>
<protein>
    <submittedName>
        <fullName evidence="2">Uncharacterized protein</fullName>
    </submittedName>
</protein>
<feature type="region of interest" description="Disordered" evidence="1">
    <location>
        <begin position="1"/>
        <end position="20"/>
    </location>
</feature>
<evidence type="ECO:0000313" key="2">
    <source>
        <dbReference type="EMBL" id="GIY05394.1"/>
    </source>
</evidence>
<evidence type="ECO:0000313" key="3">
    <source>
        <dbReference type="Proteomes" id="UP001054837"/>
    </source>
</evidence>
<dbReference type="AlphaFoldDB" id="A0AAV4QAR3"/>
<reference evidence="2 3" key="1">
    <citation type="submission" date="2021-06" db="EMBL/GenBank/DDBJ databases">
        <title>Caerostris darwini draft genome.</title>
        <authorList>
            <person name="Kono N."/>
            <person name="Arakawa K."/>
        </authorList>
    </citation>
    <scope>NUCLEOTIDE SEQUENCE [LARGE SCALE GENOMIC DNA]</scope>
</reference>
<comment type="caution">
    <text evidence="2">The sequence shown here is derived from an EMBL/GenBank/DDBJ whole genome shotgun (WGS) entry which is preliminary data.</text>
</comment>
<dbReference type="EMBL" id="BPLQ01004073">
    <property type="protein sequence ID" value="GIY05394.1"/>
    <property type="molecule type" value="Genomic_DNA"/>
</dbReference>
<feature type="compositionally biased region" description="Polar residues" evidence="1">
    <location>
        <begin position="1"/>
        <end position="11"/>
    </location>
</feature>
<sequence>MCNPYVQQGPRSNRRGPGWQESFRPQQAARFYPENVFALNLAGKYIFLISSPAGFTTCWTESKHGTGPNPLRSSPTEKEKYRLRLGVTWAVRGLLGHHPADVSNAEGRNEHLSPLSERAFPSTIRLLAVQRKIEPTSVKKISALIQFYIIGFDKPVIIICGPAVSLAAPG</sequence>